<proteinExistence type="predicted"/>
<sequence length="282" mass="29500">MGIGRAPRASLKPFVELVWASDGAGAPPAAARRELVLPTGMTHIVLRFGGSPLRLFADHGDRLGDTVGHALIGGARAGPYLKALEPSAPSVGALLRPGAAELMAGAPAGALAGAHTRLEDVWGDRAVSELADRLAGAASPAARLELFEAALAARLPGLRGIDPLVAHALMRLGASWSVGEAVRETGVSHRHFARTFREAVGLGPKTWCRLTRFGAVLDRLAREPAISWAELAVAEGYADQSHFSREFRAFSGLTPGAYRRAAPVAPRHVPVSFVQDGTRAAG</sequence>
<dbReference type="KEGG" id="kmn:HW532_08915"/>
<gene>
    <name evidence="5" type="ORF">HW532_08915</name>
</gene>
<protein>
    <submittedName>
        <fullName evidence="5">AraC family transcriptional regulator</fullName>
    </submittedName>
</protein>
<dbReference type="AlphaFoldDB" id="A0A7S8C3Q0"/>
<evidence type="ECO:0000313" key="6">
    <source>
        <dbReference type="Proteomes" id="UP000593594"/>
    </source>
</evidence>
<evidence type="ECO:0000259" key="4">
    <source>
        <dbReference type="PROSITE" id="PS01124"/>
    </source>
</evidence>
<keyword evidence="3" id="KW-0804">Transcription</keyword>
<dbReference type="InterPro" id="IPR009057">
    <property type="entry name" value="Homeodomain-like_sf"/>
</dbReference>
<dbReference type="Gene3D" id="1.10.10.60">
    <property type="entry name" value="Homeodomain-like"/>
    <property type="match status" value="1"/>
</dbReference>
<dbReference type="GO" id="GO:0043565">
    <property type="term" value="F:sequence-specific DNA binding"/>
    <property type="evidence" value="ECO:0007669"/>
    <property type="project" value="InterPro"/>
</dbReference>
<dbReference type="RefSeq" id="WP_213164039.1">
    <property type="nucleotide sequence ID" value="NZ_CP058214.1"/>
</dbReference>
<name>A0A7S8C3Q0_9HYPH</name>
<evidence type="ECO:0000256" key="2">
    <source>
        <dbReference type="ARBA" id="ARBA00023125"/>
    </source>
</evidence>
<dbReference type="Proteomes" id="UP000593594">
    <property type="component" value="Chromosome"/>
</dbReference>
<feature type="domain" description="HTH araC/xylS-type" evidence="4">
    <location>
        <begin position="162"/>
        <end position="261"/>
    </location>
</feature>
<dbReference type="PANTHER" id="PTHR46796:SF15">
    <property type="entry name" value="BLL1074 PROTEIN"/>
    <property type="match status" value="1"/>
</dbReference>
<dbReference type="GO" id="GO:0003700">
    <property type="term" value="F:DNA-binding transcription factor activity"/>
    <property type="evidence" value="ECO:0007669"/>
    <property type="project" value="InterPro"/>
</dbReference>
<dbReference type="InterPro" id="IPR050204">
    <property type="entry name" value="AraC_XylS_family_regulators"/>
</dbReference>
<evidence type="ECO:0000256" key="3">
    <source>
        <dbReference type="ARBA" id="ARBA00023163"/>
    </source>
</evidence>
<evidence type="ECO:0000256" key="1">
    <source>
        <dbReference type="ARBA" id="ARBA00023015"/>
    </source>
</evidence>
<organism evidence="5 6">
    <name type="scientific">Kaustia mangrovi</name>
    <dbReference type="NCBI Taxonomy" id="2593653"/>
    <lineage>
        <taxon>Bacteria</taxon>
        <taxon>Pseudomonadati</taxon>
        <taxon>Pseudomonadota</taxon>
        <taxon>Alphaproteobacteria</taxon>
        <taxon>Hyphomicrobiales</taxon>
        <taxon>Parvibaculaceae</taxon>
        <taxon>Kaustia</taxon>
    </lineage>
</organism>
<dbReference type="InterPro" id="IPR046532">
    <property type="entry name" value="DUF6597"/>
</dbReference>
<accession>A0A7S8C3Q0</accession>
<keyword evidence="2" id="KW-0238">DNA-binding</keyword>
<dbReference type="SUPFAM" id="SSF46689">
    <property type="entry name" value="Homeodomain-like"/>
    <property type="match status" value="1"/>
</dbReference>
<dbReference type="EMBL" id="CP058214">
    <property type="protein sequence ID" value="QPC42804.1"/>
    <property type="molecule type" value="Genomic_DNA"/>
</dbReference>
<reference evidence="5 6" key="1">
    <citation type="submission" date="2020-06" db="EMBL/GenBank/DDBJ databases">
        <title>Genome sequence of 2 isolates from Red Sea Mangroves.</title>
        <authorList>
            <person name="Sefrji F."/>
            <person name="Michoud G."/>
            <person name="Merlino G."/>
            <person name="Daffonchio D."/>
        </authorList>
    </citation>
    <scope>NUCLEOTIDE SEQUENCE [LARGE SCALE GENOMIC DNA]</scope>
    <source>
        <strain evidence="5 6">R1DC25</strain>
    </source>
</reference>
<dbReference type="SMART" id="SM00342">
    <property type="entry name" value="HTH_ARAC"/>
    <property type="match status" value="1"/>
</dbReference>
<keyword evidence="6" id="KW-1185">Reference proteome</keyword>
<dbReference type="Pfam" id="PF20240">
    <property type="entry name" value="DUF6597"/>
    <property type="match status" value="1"/>
</dbReference>
<dbReference type="PANTHER" id="PTHR46796">
    <property type="entry name" value="HTH-TYPE TRANSCRIPTIONAL ACTIVATOR RHAS-RELATED"/>
    <property type="match status" value="1"/>
</dbReference>
<dbReference type="PROSITE" id="PS01124">
    <property type="entry name" value="HTH_ARAC_FAMILY_2"/>
    <property type="match status" value="1"/>
</dbReference>
<keyword evidence="1" id="KW-0805">Transcription regulation</keyword>
<dbReference type="Pfam" id="PF12833">
    <property type="entry name" value="HTH_18"/>
    <property type="match status" value="1"/>
</dbReference>
<dbReference type="InterPro" id="IPR018060">
    <property type="entry name" value="HTH_AraC"/>
</dbReference>
<evidence type="ECO:0000313" key="5">
    <source>
        <dbReference type="EMBL" id="QPC42804.1"/>
    </source>
</evidence>